<dbReference type="RefSeq" id="WP_150064088.1">
    <property type="nucleotide sequence ID" value="NZ_JACHII010000029.1"/>
</dbReference>
<evidence type="ECO:0000313" key="2">
    <source>
        <dbReference type="EMBL" id="KAA5603744.1"/>
    </source>
</evidence>
<gene>
    <name evidence="2" type="ORF">F1188_19300</name>
</gene>
<feature type="signal peptide" evidence="1">
    <location>
        <begin position="1"/>
        <end position="22"/>
    </location>
</feature>
<keyword evidence="3" id="KW-1185">Reference proteome</keyword>
<protein>
    <recommendedName>
        <fullName evidence="4">PepSY domain-containing protein</fullName>
    </recommendedName>
</protein>
<keyword evidence="1" id="KW-0732">Signal</keyword>
<dbReference type="EMBL" id="VWPJ01000032">
    <property type="protein sequence ID" value="KAA5603744.1"/>
    <property type="molecule type" value="Genomic_DNA"/>
</dbReference>
<reference evidence="2 3" key="1">
    <citation type="submission" date="2019-09" db="EMBL/GenBank/DDBJ databases">
        <title>Genome sequence of Roseospira marina, one of the more divergent members of the non-sulfur purple photosynthetic bacterial family, the Rhodospirillaceae.</title>
        <authorList>
            <person name="Meyer T."/>
            <person name="Kyndt J."/>
        </authorList>
    </citation>
    <scope>NUCLEOTIDE SEQUENCE [LARGE SCALE GENOMIC DNA]</scope>
    <source>
        <strain evidence="2 3">DSM 15113</strain>
    </source>
</reference>
<evidence type="ECO:0000313" key="3">
    <source>
        <dbReference type="Proteomes" id="UP000324065"/>
    </source>
</evidence>
<dbReference type="AlphaFoldDB" id="A0A5M6I698"/>
<name>A0A5M6I698_9PROT</name>
<feature type="chain" id="PRO_5024278000" description="PepSY domain-containing protein" evidence="1">
    <location>
        <begin position="23"/>
        <end position="105"/>
    </location>
</feature>
<comment type="caution">
    <text evidence="2">The sequence shown here is derived from an EMBL/GenBank/DDBJ whole genome shotgun (WGS) entry which is preliminary data.</text>
</comment>
<proteinExistence type="predicted"/>
<organism evidence="2 3">
    <name type="scientific">Roseospira marina</name>
    <dbReference type="NCBI Taxonomy" id="140057"/>
    <lineage>
        <taxon>Bacteria</taxon>
        <taxon>Pseudomonadati</taxon>
        <taxon>Pseudomonadota</taxon>
        <taxon>Alphaproteobacteria</taxon>
        <taxon>Rhodospirillales</taxon>
        <taxon>Rhodospirillaceae</taxon>
        <taxon>Roseospira</taxon>
    </lineage>
</organism>
<evidence type="ECO:0008006" key="4">
    <source>
        <dbReference type="Google" id="ProtNLM"/>
    </source>
</evidence>
<sequence>MLRALFIALVLGLPLTATSVRAADVSYTPGEWSRSYANSDIDVQDLVNQTVGLVRRAGWTCSHVRLMMRMAGKRGFIVFCNEPGGAQYTYDVWDRGGRWVVAINE</sequence>
<dbReference type="Proteomes" id="UP000324065">
    <property type="component" value="Unassembled WGS sequence"/>
</dbReference>
<dbReference type="OrthoDB" id="7373878at2"/>
<evidence type="ECO:0000256" key="1">
    <source>
        <dbReference type="SAM" id="SignalP"/>
    </source>
</evidence>
<accession>A0A5M6I698</accession>